<dbReference type="SUPFAM" id="SSF46785">
    <property type="entry name" value="Winged helix' DNA-binding domain"/>
    <property type="match status" value="1"/>
</dbReference>
<dbReference type="InterPro" id="IPR001077">
    <property type="entry name" value="COMT_C"/>
</dbReference>
<dbReference type="SUPFAM" id="SSF53335">
    <property type="entry name" value="S-adenosyl-L-methionine-dependent methyltransferases"/>
    <property type="match status" value="1"/>
</dbReference>
<dbReference type="Proteomes" id="UP000715781">
    <property type="component" value="Unassembled WGS sequence"/>
</dbReference>
<dbReference type="CDD" id="cd02440">
    <property type="entry name" value="AdoMet_MTases"/>
    <property type="match status" value="1"/>
</dbReference>
<sequence length="349" mass="38641">MSQTASSNQNNALELFDKLIQLLSGMYVSQAIYVAAKLGVADLLKDGAKSSDDLAKSTEVDAQFLYRLLRALATVNIFIEVGDRYFELTPLAICLQKDAPGSMRSMALAMGEDWNWQCLGNLFNAIKTGVPAFEHQFGMSMFDYFVEHPELGRNYYEAMTHHSAIINDAILDAYDFSSISKLVDVAGGYGTLLAAILKANPNLTGILFDLPTVIERAKKTDYLQKEELTGRYQLVGGDFFKSVPGGGDTYILKSTIHNWDDNRANQILQNCYHAMPTNGKLLVIDPVVPPGNERYFSVKLMDLQMLIGTNGGRERTADEFQKLFTEAGFHLTKIISTKSSCSIIEGVKI</sequence>
<name>A0A951Q0Z5_9NOST</name>
<dbReference type="GO" id="GO:0046983">
    <property type="term" value="F:protein dimerization activity"/>
    <property type="evidence" value="ECO:0007669"/>
    <property type="project" value="InterPro"/>
</dbReference>
<dbReference type="Gene3D" id="1.10.10.10">
    <property type="entry name" value="Winged helix-like DNA-binding domain superfamily/Winged helix DNA-binding domain"/>
    <property type="match status" value="1"/>
</dbReference>
<dbReference type="PROSITE" id="PS51683">
    <property type="entry name" value="SAM_OMT_II"/>
    <property type="match status" value="1"/>
</dbReference>
<evidence type="ECO:0000256" key="3">
    <source>
        <dbReference type="ARBA" id="ARBA00022691"/>
    </source>
</evidence>
<feature type="active site" description="Proton acceptor" evidence="4">
    <location>
        <position position="257"/>
    </location>
</feature>
<evidence type="ECO:0000313" key="8">
    <source>
        <dbReference type="Proteomes" id="UP000715781"/>
    </source>
</evidence>
<keyword evidence="1 7" id="KW-0489">Methyltransferase</keyword>
<dbReference type="AlphaFoldDB" id="A0A951Q0Z5"/>
<accession>A0A951Q0Z5</accession>
<dbReference type="Gene3D" id="3.40.50.150">
    <property type="entry name" value="Vaccinia Virus protein VP39"/>
    <property type="match status" value="1"/>
</dbReference>
<protein>
    <submittedName>
        <fullName evidence="7">Methyltransferase</fullName>
    </submittedName>
</protein>
<dbReference type="GO" id="GO:0032259">
    <property type="term" value="P:methylation"/>
    <property type="evidence" value="ECO:0007669"/>
    <property type="project" value="UniProtKB-KW"/>
</dbReference>
<dbReference type="Gene3D" id="1.10.287.1350">
    <property type="match status" value="1"/>
</dbReference>
<feature type="domain" description="O-methyltransferase C-terminal" evidence="5">
    <location>
        <begin position="122"/>
        <end position="329"/>
    </location>
</feature>
<reference evidence="7" key="1">
    <citation type="submission" date="2021-05" db="EMBL/GenBank/DDBJ databases">
        <authorList>
            <person name="Pietrasiak N."/>
            <person name="Ward R."/>
            <person name="Stajich J.E."/>
            <person name="Kurbessoian T."/>
        </authorList>
    </citation>
    <scope>NUCLEOTIDE SEQUENCE</scope>
    <source>
        <strain evidence="7">JT2-VF2</strain>
    </source>
</reference>
<dbReference type="PIRSF" id="PIRSF005739">
    <property type="entry name" value="O-mtase"/>
    <property type="match status" value="1"/>
</dbReference>
<dbReference type="PANTHER" id="PTHR43712">
    <property type="entry name" value="PUTATIVE (AFU_ORTHOLOGUE AFUA_4G14580)-RELATED"/>
    <property type="match status" value="1"/>
</dbReference>
<dbReference type="EMBL" id="JAHHHN010000009">
    <property type="protein sequence ID" value="MBW4562903.1"/>
    <property type="molecule type" value="Genomic_DNA"/>
</dbReference>
<dbReference type="Pfam" id="PF00891">
    <property type="entry name" value="Methyltransf_2"/>
    <property type="match status" value="1"/>
</dbReference>
<dbReference type="Pfam" id="PF08100">
    <property type="entry name" value="Dimerisation"/>
    <property type="match status" value="1"/>
</dbReference>
<evidence type="ECO:0000256" key="2">
    <source>
        <dbReference type="ARBA" id="ARBA00022679"/>
    </source>
</evidence>
<dbReference type="GO" id="GO:0008171">
    <property type="term" value="F:O-methyltransferase activity"/>
    <property type="evidence" value="ECO:0007669"/>
    <property type="project" value="InterPro"/>
</dbReference>
<gene>
    <name evidence="7" type="ORF">KME32_17490</name>
</gene>
<evidence type="ECO:0000259" key="5">
    <source>
        <dbReference type="Pfam" id="PF00891"/>
    </source>
</evidence>
<organism evidence="7 8">
    <name type="scientific">Mojavia pulchra JT2-VF2</name>
    <dbReference type="NCBI Taxonomy" id="287848"/>
    <lineage>
        <taxon>Bacteria</taxon>
        <taxon>Bacillati</taxon>
        <taxon>Cyanobacteriota</taxon>
        <taxon>Cyanophyceae</taxon>
        <taxon>Nostocales</taxon>
        <taxon>Nostocaceae</taxon>
    </lineage>
</organism>
<dbReference type="InterPro" id="IPR012967">
    <property type="entry name" value="COMT_dimerisation"/>
</dbReference>
<evidence type="ECO:0000313" key="7">
    <source>
        <dbReference type="EMBL" id="MBW4562903.1"/>
    </source>
</evidence>
<dbReference type="InterPro" id="IPR036390">
    <property type="entry name" value="WH_DNA-bd_sf"/>
</dbReference>
<reference evidence="7" key="2">
    <citation type="journal article" date="2022" name="Microbiol. Resour. Announc.">
        <title>Metagenome Sequencing to Explore Phylogenomics of Terrestrial Cyanobacteria.</title>
        <authorList>
            <person name="Ward R.D."/>
            <person name="Stajich J.E."/>
            <person name="Johansen J.R."/>
            <person name="Huntemann M."/>
            <person name="Clum A."/>
            <person name="Foster B."/>
            <person name="Foster B."/>
            <person name="Roux S."/>
            <person name="Palaniappan K."/>
            <person name="Varghese N."/>
            <person name="Mukherjee S."/>
            <person name="Reddy T.B.K."/>
            <person name="Daum C."/>
            <person name="Copeland A."/>
            <person name="Chen I.A."/>
            <person name="Ivanova N.N."/>
            <person name="Kyrpides N.C."/>
            <person name="Shapiro N."/>
            <person name="Eloe-Fadrosh E.A."/>
            <person name="Pietrasiak N."/>
        </authorList>
    </citation>
    <scope>NUCLEOTIDE SEQUENCE</scope>
    <source>
        <strain evidence="7">JT2-VF2</strain>
    </source>
</reference>
<dbReference type="PANTHER" id="PTHR43712:SF2">
    <property type="entry name" value="O-METHYLTRANSFERASE CICE"/>
    <property type="match status" value="1"/>
</dbReference>
<dbReference type="InterPro" id="IPR036388">
    <property type="entry name" value="WH-like_DNA-bd_sf"/>
</dbReference>
<dbReference type="InterPro" id="IPR029063">
    <property type="entry name" value="SAM-dependent_MTases_sf"/>
</dbReference>
<proteinExistence type="predicted"/>
<comment type="caution">
    <text evidence="7">The sequence shown here is derived from an EMBL/GenBank/DDBJ whole genome shotgun (WGS) entry which is preliminary data.</text>
</comment>
<keyword evidence="3" id="KW-0949">S-adenosyl-L-methionine</keyword>
<feature type="domain" description="O-methyltransferase dimerisation" evidence="6">
    <location>
        <begin position="21"/>
        <end position="95"/>
    </location>
</feature>
<evidence type="ECO:0000256" key="1">
    <source>
        <dbReference type="ARBA" id="ARBA00022603"/>
    </source>
</evidence>
<dbReference type="InterPro" id="IPR016461">
    <property type="entry name" value="COMT-like"/>
</dbReference>
<evidence type="ECO:0000256" key="4">
    <source>
        <dbReference type="PIRSR" id="PIRSR005739-1"/>
    </source>
</evidence>
<keyword evidence="2" id="KW-0808">Transferase</keyword>
<evidence type="ECO:0000259" key="6">
    <source>
        <dbReference type="Pfam" id="PF08100"/>
    </source>
</evidence>